<dbReference type="Pfam" id="PF13302">
    <property type="entry name" value="Acetyltransf_3"/>
    <property type="match status" value="1"/>
</dbReference>
<reference evidence="3" key="1">
    <citation type="journal article" date="2019" name="Int. J. Syst. Evol. Microbiol.">
        <title>The Global Catalogue of Microorganisms (GCM) 10K type strain sequencing project: providing services to taxonomists for standard genome sequencing and annotation.</title>
        <authorList>
            <consortium name="The Broad Institute Genomics Platform"/>
            <consortium name="The Broad Institute Genome Sequencing Center for Infectious Disease"/>
            <person name="Wu L."/>
            <person name="Ma J."/>
        </authorList>
    </citation>
    <scope>NUCLEOTIDE SEQUENCE [LARGE SCALE GENOMIC DNA]</scope>
    <source>
        <strain evidence="3">JCM 15614</strain>
    </source>
</reference>
<dbReference type="SUPFAM" id="SSF55729">
    <property type="entry name" value="Acyl-CoA N-acyltransferases (Nat)"/>
    <property type="match status" value="1"/>
</dbReference>
<proteinExistence type="predicted"/>
<organism evidence="2 3">
    <name type="scientific">Blastococcus jejuensis</name>
    <dbReference type="NCBI Taxonomy" id="351224"/>
    <lineage>
        <taxon>Bacteria</taxon>
        <taxon>Bacillati</taxon>
        <taxon>Actinomycetota</taxon>
        <taxon>Actinomycetes</taxon>
        <taxon>Geodermatophilales</taxon>
        <taxon>Geodermatophilaceae</taxon>
        <taxon>Blastococcus</taxon>
    </lineage>
</organism>
<dbReference type="InterPro" id="IPR051908">
    <property type="entry name" value="Ribosomal_N-acetyltransferase"/>
</dbReference>
<evidence type="ECO:0000313" key="3">
    <source>
        <dbReference type="Proteomes" id="UP001499924"/>
    </source>
</evidence>
<sequence length="184" mass="19731">MDPRADQPTLTGPRVRLRPWRDDDVDAVFAACQDAEIQRWTEVPVPYRREHAAGFVGEIAARTWAAGGGQFAVETREGTGPVGAMTLFPPRDGVGAGGYWTGGAHRGRGFTGEALRILAGWAFDELGLRRLELVVDPANAGSRGVAESAGFRAEGVLRQRSLHRGTPVDDVIYGLLAGDPRPDA</sequence>
<evidence type="ECO:0000259" key="1">
    <source>
        <dbReference type="PROSITE" id="PS51186"/>
    </source>
</evidence>
<dbReference type="EMBL" id="BAAAVV010000001">
    <property type="protein sequence ID" value="GAA3154433.1"/>
    <property type="molecule type" value="Genomic_DNA"/>
</dbReference>
<keyword evidence="3" id="KW-1185">Reference proteome</keyword>
<protein>
    <submittedName>
        <fullName evidence="2">GNAT family N-acetyltransferase</fullName>
    </submittedName>
</protein>
<name>A0ABP6NP69_9ACTN</name>
<feature type="domain" description="N-acetyltransferase" evidence="1">
    <location>
        <begin position="15"/>
        <end position="178"/>
    </location>
</feature>
<gene>
    <name evidence="2" type="ORF">GCM10010531_01840</name>
</gene>
<accession>A0ABP6NP69</accession>
<dbReference type="PANTHER" id="PTHR43441:SF10">
    <property type="entry name" value="ACETYLTRANSFERASE"/>
    <property type="match status" value="1"/>
</dbReference>
<dbReference type="InterPro" id="IPR016181">
    <property type="entry name" value="Acyl_CoA_acyltransferase"/>
</dbReference>
<comment type="caution">
    <text evidence="2">The sequence shown here is derived from an EMBL/GenBank/DDBJ whole genome shotgun (WGS) entry which is preliminary data.</text>
</comment>
<dbReference type="PROSITE" id="PS51186">
    <property type="entry name" value="GNAT"/>
    <property type="match status" value="1"/>
</dbReference>
<dbReference type="InterPro" id="IPR000182">
    <property type="entry name" value="GNAT_dom"/>
</dbReference>
<dbReference type="Proteomes" id="UP001499924">
    <property type="component" value="Unassembled WGS sequence"/>
</dbReference>
<dbReference type="RefSeq" id="WP_344686603.1">
    <property type="nucleotide sequence ID" value="NZ_BAAAVV010000001.1"/>
</dbReference>
<dbReference type="PANTHER" id="PTHR43441">
    <property type="entry name" value="RIBOSOMAL-PROTEIN-SERINE ACETYLTRANSFERASE"/>
    <property type="match status" value="1"/>
</dbReference>
<dbReference type="Gene3D" id="3.40.630.30">
    <property type="match status" value="1"/>
</dbReference>
<evidence type="ECO:0000313" key="2">
    <source>
        <dbReference type="EMBL" id="GAA3154433.1"/>
    </source>
</evidence>